<dbReference type="RefSeq" id="WP_015670187.1">
    <property type="nucleotide sequence ID" value="NC_020453.1"/>
</dbReference>
<dbReference type="InterPro" id="IPR011250">
    <property type="entry name" value="OMP/PagP_B-barrel"/>
</dbReference>
<evidence type="ECO:0000256" key="2">
    <source>
        <dbReference type="ARBA" id="ARBA00022729"/>
    </source>
</evidence>
<dbReference type="PATRIC" id="fig|1245469.3.peg.7308"/>
<name>M5A2L3_9BRAD</name>
<keyword evidence="4" id="KW-0998">Cell outer membrane</keyword>
<dbReference type="PANTHER" id="PTHR34001:SF3">
    <property type="entry name" value="BLL7405 PROTEIN"/>
    <property type="match status" value="1"/>
</dbReference>
<dbReference type="EMBL" id="AP012603">
    <property type="protein sequence ID" value="BAM93115.1"/>
    <property type="molecule type" value="Genomic_DNA"/>
</dbReference>
<protein>
    <submittedName>
        <fullName evidence="7">Putative outer-membrane immunogenic protein</fullName>
    </submittedName>
</protein>
<evidence type="ECO:0000256" key="4">
    <source>
        <dbReference type="ARBA" id="ARBA00023237"/>
    </source>
</evidence>
<keyword evidence="8" id="KW-1185">Reference proteome</keyword>
<dbReference type="InterPro" id="IPR027385">
    <property type="entry name" value="Beta-barrel_OMP"/>
</dbReference>
<dbReference type="STRING" id="1245469.S58_71500"/>
<accession>M5A2L3</accession>
<dbReference type="InterPro" id="IPR051692">
    <property type="entry name" value="OMP-like"/>
</dbReference>
<evidence type="ECO:0000256" key="3">
    <source>
        <dbReference type="ARBA" id="ARBA00023136"/>
    </source>
</evidence>
<dbReference type="GO" id="GO:0009279">
    <property type="term" value="C:cell outer membrane"/>
    <property type="evidence" value="ECO:0007669"/>
    <property type="project" value="UniProtKB-SubCell"/>
</dbReference>
<dbReference type="Proteomes" id="UP000011841">
    <property type="component" value="Chromosome"/>
</dbReference>
<evidence type="ECO:0000313" key="8">
    <source>
        <dbReference type="Proteomes" id="UP000011841"/>
    </source>
</evidence>
<organism evidence="7 8">
    <name type="scientific">Bradyrhizobium oligotrophicum S58</name>
    <dbReference type="NCBI Taxonomy" id="1245469"/>
    <lineage>
        <taxon>Bacteria</taxon>
        <taxon>Pseudomonadati</taxon>
        <taxon>Pseudomonadota</taxon>
        <taxon>Alphaproteobacteria</taxon>
        <taxon>Hyphomicrobiales</taxon>
        <taxon>Nitrobacteraceae</taxon>
        <taxon>Bradyrhizobium</taxon>
    </lineage>
</organism>
<dbReference type="GeneID" id="301820809"/>
<evidence type="ECO:0000259" key="6">
    <source>
        <dbReference type="Pfam" id="PF13505"/>
    </source>
</evidence>
<dbReference type="SUPFAM" id="SSF56925">
    <property type="entry name" value="OMPA-like"/>
    <property type="match status" value="1"/>
</dbReference>
<proteinExistence type="inferred from homology"/>
<dbReference type="PANTHER" id="PTHR34001">
    <property type="entry name" value="BLL7405 PROTEIN"/>
    <property type="match status" value="1"/>
</dbReference>
<dbReference type="eggNOG" id="COG3637">
    <property type="taxonomic scope" value="Bacteria"/>
</dbReference>
<dbReference type="HOGENOM" id="CLU_037100_0_0_5"/>
<evidence type="ECO:0000256" key="5">
    <source>
        <dbReference type="ARBA" id="ARBA00038306"/>
    </source>
</evidence>
<dbReference type="Gene3D" id="2.40.160.20">
    <property type="match status" value="1"/>
</dbReference>
<feature type="domain" description="Outer membrane protein beta-barrel" evidence="6">
    <location>
        <begin position="9"/>
        <end position="258"/>
    </location>
</feature>
<dbReference type="KEGG" id="aol:S58_71500"/>
<comment type="subcellular location">
    <subcellularLocation>
        <location evidence="1">Cell outer membrane</location>
    </subcellularLocation>
</comment>
<dbReference type="AlphaFoldDB" id="M5A2L3"/>
<dbReference type="OrthoDB" id="9815357at2"/>
<evidence type="ECO:0000313" key="7">
    <source>
        <dbReference type="EMBL" id="BAM93115.1"/>
    </source>
</evidence>
<gene>
    <name evidence="7" type="ORF">S58_71500</name>
</gene>
<sequence length="258" mass="26898">MSVVLAGSALAADLAVKAPPVAAPSWTGFYAGVSVGGRWADNDWRTSDIAPAFGAGTFVPTAGTSGPIDSVAARIGGYLGINWQFGPTWVAGLEGDFGWADNNKTASPLPGTAGLFFGTPMVGLPAGSVKDSWDGSVRARLGYLVAPDTLVYGSGGVAWQRVELNANCALVPGNAFCFGNPHNETFGSTRVGWTAGGGIEHMIGGHWIVRADYRYADFGTWTQTFFIPGGVGPGFDDRFTAHVTTRTHTATIGLAYKF</sequence>
<keyword evidence="2" id="KW-0732">Signal</keyword>
<comment type="similarity">
    <text evidence="5">Belongs to the Omp25/RopB family.</text>
</comment>
<keyword evidence="3" id="KW-0472">Membrane</keyword>
<dbReference type="Pfam" id="PF13505">
    <property type="entry name" value="OMP_b-brl"/>
    <property type="match status" value="1"/>
</dbReference>
<evidence type="ECO:0000256" key="1">
    <source>
        <dbReference type="ARBA" id="ARBA00004442"/>
    </source>
</evidence>
<reference evidence="7 8" key="1">
    <citation type="journal article" date="2013" name="Appl. Environ. Microbiol.">
        <title>Genome analysis suggests that the soil oligotrophic bacterium Agromonas oligotrophica (Bradyrhizobium oligotrophicum) is a nitrogen-fixing symbiont of Aeschynomene indica.</title>
        <authorList>
            <person name="Okubo T."/>
            <person name="Fukushima S."/>
            <person name="Itakura M."/>
            <person name="Oshima K."/>
            <person name="Longtonglang A."/>
            <person name="Teaumroong N."/>
            <person name="Mitsui H."/>
            <person name="Hattori M."/>
            <person name="Hattori R."/>
            <person name="Hattori T."/>
            <person name="Minamisawa K."/>
        </authorList>
    </citation>
    <scope>NUCLEOTIDE SEQUENCE [LARGE SCALE GENOMIC DNA]</scope>
    <source>
        <strain evidence="7 8">S58</strain>
    </source>
</reference>